<dbReference type="STRING" id="105231.A0A1Y1ILL3"/>
<dbReference type="AlphaFoldDB" id="A0A1Y1ILL3"/>
<feature type="compositionally biased region" description="Basic and acidic residues" evidence="1">
    <location>
        <begin position="590"/>
        <end position="618"/>
    </location>
</feature>
<dbReference type="PANTHER" id="PTHR12904">
    <property type="match status" value="1"/>
</dbReference>
<protein>
    <submittedName>
        <fullName evidence="2">Uncharacterized protein</fullName>
    </submittedName>
</protein>
<feature type="region of interest" description="Disordered" evidence="1">
    <location>
        <begin position="522"/>
        <end position="618"/>
    </location>
</feature>
<reference evidence="2 3" key="1">
    <citation type="journal article" date="2014" name="Nat. Commun.">
        <title>Klebsormidium flaccidum genome reveals primary factors for plant terrestrial adaptation.</title>
        <authorList>
            <person name="Hori K."/>
            <person name="Maruyama F."/>
            <person name="Fujisawa T."/>
            <person name="Togashi T."/>
            <person name="Yamamoto N."/>
            <person name="Seo M."/>
            <person name="Sato S."/>
            <person name="Yamada T."/>
            <person name="Mori H."/>
            <person name="Tajima N."/>
            <person name="Moriyama T."/>
            <person name="Ikeuchi M."/>
            <person name="Watanabe M."/>
            <person name="Wada H."/>
            <person name="Kobayashi K."/>
            <person name="Saito M."/>
            <person name="Masuda T."/>
            <person name="Sasaki-Sekimoto Y."/>
            <person name="Mashiguchi K."/>
            <person name="Awai K."/>
            <person name="Shimojima M."/>
            <person name="Masuda S."/>
            <person name="Iwai M."/>
            <person name="Nobusawa T."/>
            <person name="Narise T."/>
            <person name="Kondo S."/>
            <person name="Saito H."/>
            <person name="Sato R."/>
            <person name="Murakawa M."/>
            <person name="Ihara Y."/>
            <person name="Oshima-Yamada Y."/>
            <person name="Ohtaka K."/>
            <person name="Satoh M."/>
            <person name="Sonobe K."/>
            <person name="Ishii M."/>
            <person name="Ohtani R."/>
            <person name="Kanamori-Sato M."/>
            <person name="Honoki R."/>
            <person name="Miyazaki D."/>
            <person name="Mochizuki H."/>
            <person name="Umetsu J."/>
            <person name="Higashi K."/>
            <person name="Shibata D."/>
            <person name="Kamiya Y."/>
            <person name="Sato N."/>
            <person name="Nakamura Y."/>
            <person name="Tabata S."/>
            <person name="Ida S."/>
            <person name="Kurokawa K."/>
            <person name="Ohta H."/>
        </authorList>
    </citation>
    <scope>NUCLEOTIDE SEQUENCE [LARGE SCALE GENOMIC DNA]</scope>
    <source>
        <strain evidence="2 3">NIES-2285</strain>
    </source>
</reference>
<organism evidence="2 3">
    <name type="scientific">Klebsormidium nitens</name>
    <name type="common">Green alga</name>
    <name type="synonym">Ulothrix nitens</name>
    <dbReference type="NCBI Taxonomy" id="105231"/>
    <lineage>
        <taxon>Eukaryota</taxon>
        <taxon>Viridiplantae</taxon>
        <taxon>Streptophyta</taxon>
        <taxon>Klebsormidiophyceae</taxon>
        <taxon>Klebsormidiales</taxon>
        <taxon>Klebsormidiaceae</taxon>
        <taxon>Klebsormidium</taxon>
    </lineage>
</organism>
<dbReference type="SMART" id="SM00367">
    <property type="entry name" value="LRR_CC"/>
    <property type="match status" value="4"/>
</dbReference>
<dbReference type="InterPro" id="IPR032675">
    <property type="entry name" value="LRR_dom_sf"/>
</dbReference>
<dbReference type="Proteomes" id="UP000054558">
    <property type="component" value="Unassembled WGS sequence"/>
</dbReference>
<proteinExistence type="predicted"/>
<dbReference type="OrthoDB" id="550575at2759"/>
<dbReference type="PANTHER" id="PTHR12904:SF23">
    <property type="entry name" value="PROTEIN ZER-1 HOMOLOG"/>
    <property type="match status" value="1"/>
</dbReference>
<gene>
    <name evidence="2" type="ORF">KFL_008340040</name>
</gene>
<accession>A0A1Y1ILL3</accession>
<evidence type="ECO:0000256" key="1">
    <source>
        <dbReference type="SAM" id="MobiDB-lite"/>
    </source>
</evidence>
<dbReference type="Gene3D" id="3.80.10.10">
    <property type="entry name" value="Ribonuclease Inhibitor"/>
    <property type="match status" value="2"/>
</dbReference>
<dbReference type="EMBL" id="DF237783">
    <property type="protein sequence ID" value="GAQ91684.1"/>
    <property type="molecule type" value="Genomic_DNA"/>
</dbReference>
<dbReference type="InterPro" id="IPR051341">
    <property type="entry name" value="Zyg-11_UBL_adapter"/>
</dbReference>
<sequence>MASMQEGMHAGVSNGTSVPSLIDLCIEAILSGGLWKYQRRSLERLPSPFVERLFHRLLSSRQLSPPLLELFQACLEEVDLSGVSAVDATWLAYVGAYTHLRSLNLAACKNVTDASLWHLLGLSSLETLSLARCSRVTFVGLRHILPMTSLRSLDISETAVSPAGVNQLGVRTALTELRVGGIAIDGTTLQRLQPLSHLRLLHAWGSALTDSAAALLPTLFPCLESLSLAWTDVTRLPTLPALTSLDMSQCTVETLFERSSAVPSPLKELTLFGATVNAAAEWPALPHLARLDLAGGRARPDFFFCGRYAASLTSLDLSNTIAEDGGGGLWGLVAAAQSGGAVLPLRRLKLVGGKSLDEEELSLRGDLLLSGKMANLEELAVTGWDAGDRDWARLPAVLPRLTSLDLRAAPEHDLPMAAIGALAVLPSLVSLSISGVPSDDCGTEIAKHAQGLRSLALRGDSISDSALEPISSMPRVRSLAISGGVLTDAGVAPLAKMDALQRLDLRGCWLLTSSGLKELRKRFKDRRGPSGLSVKIEHESLPFAPDKGDAANDGPASKGNRKSGGSSNVWFGVGPGGSRSPGQFRKAGKGKGEQRQSADKGRAETSSRRDSRGSSVDERVRYKRDDLVGLQGRRLGEGWKALGVRTRRHEKELALPVPGAPFLPYGLTALASI</sequence>
<feature type="compositionally biased region" description="Basic and acidic residues" evidence="1">
    <location>
        <begin position="535"/>
        <end position="550"/>
    </location>
</feature>
<name>A0A1Y1ILL3_KLENI</name>
<dbReference type="SUPFAM" id="SSF52047">
    <property type="entry name" value="RNI-like"/>
    <property type="match status" value="2"/>
</dbReference>
<dbReference type="InterPro" id="IPR006553">
    <property type="entry name" value="Leu-rich_rpt_Cys-con_subtyp"/>
</dbReference>
<evidence type="ECO:0000313" key="3">
    <source>
        <dbReference type="Proteomes" id="UP000054558"/>
    </source>
</evidence>
<keyword evidence="3" id="KW-1185">Reference proteome</keyword>
<evidence type="ECO:0000313" key="2">
    <source>
        <dbReference type="EMBL" id="GAQ91684.1"/>
    </source>
</evidence>
<dbReference type="OMA" id="ADCHRIT"/>